<comment type="similarity">
    <text evidence="1 3">Belongs to the short-chain dehydrogenases/reductases (SDR) family.</text>
</comment>
<dbReference type="InterPro" id="IPR002347">
    <property type="entry name" value="SDR_fam"/>
</dbReference>
<keyword evidence="6" id="KW-1185">Reference proteome</keyword>
<proteinExistence type="inferred from homology"/>
<dbReference type="GO" id="GO:0016020">
    <property type="term" value="C:membrane"/>
    <property type="evidence" value="ECO:0007669"/>
    <property type="project" value="TreeGrafter"/>
</dbReference>
<dbReference type="InterPro" id="IPR057326">
    <property type="entry name" value="KR_dom"/>
</dbReference>
<dbReference type="AlphaFoldDB" id="A0A1B2J0X9"/>
<reference evidence="5 6" key="1">
    <citation type="submission" date="2016-03" db="EMBL/GenBank/DDBJ databases">
        <title>Pediococcus and Lactobacillus from brewery environment - whole genome sequencing and assembly.</title>
        <authorList>
            <person name="Behr J."/>
            <person name="Geissler A.J."/>
            <person name="Vogel R.F."/>
        </authorList>
    </citation>
    <scope>NUCLEOTIDE SEQUENCE [LARGE SCALE GENOMIC DNA]</scope>
    <source>
        <strain evidence="5 6">TMW 1.1995</strain>
    </source>
</reference>
<dbReference type="InterPro" id="IPR020904">
    <property type="entry name" value="Sc_DH/Rdtase_CS"/>
</dbReference>
<dbReference type="PROSITE" id="PS00061">
    <property type="entry name" value="ADH_SHORT"/>
    <property type="match status" value="1"/>
</dbReference>
<accession>A0A1B2J0X9</accession>
<evidence type="ECO:0000313" key="5">
    <source>
        <dbReference type="EMBL" id="ANZ67888.1"/>
    </source>
</evidence>
<dbReference type="STRING" id="240427.AYR62_05670"/>
<protein>
    <submittedName>
        <fullName evidence="5">Oxidoreductase</fullName>
    </submittedName>
</protein>
<dbReference type="PANTHER" id="PTHR44196">
    <property type="entry name" value="DEHYDROGENASE/REDUCTASE SDR FAMILY MEMBER 7B"/>
    <property type="match status" value="1"/>
</dbReference>
<sequence>MNLQHNTILITGGTSGIGLALAETLSAQDNHIIVLGRNADKLAAVKAAHPSFDTVQADVSDLASLTEPLTKVRQQFPALNIVINSAGTMSRFSLFDDTIDPQTMVKDIQINLLGTMAVDKLLLPQLVAQTEALIINVSSGLANLTTPVHPAYSASKAGVHMFTDALREQLRFAGHDNVHVMELVPPLVAETNLEDSVSTDAPNNMKLTDLVAEAISGMTTNEIRVNAGYAAELQKLAMTDPDTAEHQMAKGMLANAFPEGLE</sequence>
<dbReference type="Pfam" id="PF00106">
    <property type="entry name" value="adh_short"/>
    <property type="match status" value="1"/>
</dbReference>
<gene>
    <name evidence="5" type="ORF">AYR63_12575</name>
</gene>
<evidence type="ECO:0000256" key="2">
    <source>
        <dbReference type="ARBA" id="ARBA00023002"/>
    </source>
</evidence>
<dbReference type="PRINTS" id="PR00080">
    <property type="entry name" value="SDRFAMILY"/>
</dbReference>
<dbReference type="OrthoDB" id="9810734at2"/>
<evidence type="ECO:0000259" key="4">
    <source>
        <dbReference type="SMART" id="SM00822"/>
    </source>
</evidence>
<feature type="domain" description="Ketoreductase" evidence="4">
    <location>
        <begin position="6"/>
        <end position="187"/>
    </location>
</feature>
<evidence type="ECO:0000256" key="3">
    <source>
        <dbReference type="RuleBase" id="RU000363"/>
    </source>
</evidence>
<dbReference type="GO" id="GO:0016491">
    <property type="term" value="F:oxidoreductase activity"/>
    <property type="evidence" value="ECO:0007669"/>
    <property type="project" value="UniProtKB-KW"/>
</dbReference>
<keyword evidence="2" id="KW-0560">Oxidoreductase</keyword>
<dbReference type="PRINTS" id="PR00081">
    <property type="entry name" value="GDHRDH"/>
</dbReference>
<dbReference type="SMART" id="SM00822">
    <property type="entry name" value="PKS_KR"/>
    <property type="match status" value="1"/>
</dbReference>
<dbReference type="Gene3D" id="3.40.50.720">
    <property type="entry name" value="NAD(P)-binding Rossmann-like Domain"/>
    <property type="match status" value="1"/>
</dbReference>
<evidence type="ECO:0000313" key="6">
    <source>
        <dbReference type="Proteomes" id="UP000093267"/>
    </source>
</evidence>
<dbReference type="RefSeq" id="WP_065903096.1">
    <property type="nucleotide sequence ID" value="NZ_CP014912.1"/>
</dbReference>
<name>A0A1B2J0X9_9LACO</name>
<dbReference type="Proteomes" id="UP000093267">
    <property type="component" value="Chromosome"/>
</dbReference>
<dbReference type="InterPro" id="IPR036291">
    <property type="entry name" value="NAD(P)-bd_dom_sf"/>
</dbReference>
<dbReference type="PANTHER" id="PTHR44196:SF1">
    <property type="entry name" value="DEHYDROGENASE_REDUCTASE SDR FAMILY MEMBER 7B"/>
    <property type="match status" value="1"/>
</dbReference>
<organism evidence="5 6">
    <name type="scientific">Secundilactobacillus paracollinoides</name>
    <dbReference type="NCBI Taxonomy" id="240427"/>
    <lineage>
        <taxon>Bacteria</taxon>
        <taxon>Bacillati</taxon>
        <taxon>Bacillota</taxon>
        <taxon>Bacilli</taxon>
        <taxon>Lactobacillales</taxon>
        <taxon>Lactobacillaceae</taxon>
        <taxon>Secundilactobacillus</taxon>
    </lineage>
</organism>
<dbReference type="EMBL" id="CP014924">
    <property type="protein sequence ID" value="ANZ67888.1"/>
    <property type="molecule type" value="Genomic_DNA"/>
</dbReference>
<dbReference type="SUPFAM" id="SSF51735">
    <property type="entry name" value="NAD(P)-binding Rossmann-fold domains"/>
    <property type="match status" value="1"/>
</dbReference>
<evidence type="ECO:0000256" key="1">
    <source>
        <dbReference type="ARBA" id="ARBA00006484"/>
    </source>
</evidence>